<dbReference type="InterPro" id="IPR041662">
    <property type="entry name" value="SusD-like_2"/>
</dbReference>
<dbReference type="STRING" id="405671.SAMN05421827_11460"/>
<dbReference type="Proteomes" id="UP000199643">
    <property type="component" value="Unassembled WGS sequence"/>
</dbReference>
<organism evidence="1 2">
    <name type="scientific">Pedobacter terrae</name>
    <dbReference type="NCBI Taxonomy" id="405671"/>
    <lineage>
        <taxon>Bacteria</taxon>
        <taxon>Pseudomonadati</taxon>
        <taxon>Bacteroidota</taxon>
        <taxon>Sphingobacteriia</taxon>
        <taxon>Sphingobacteriales</taxon>
        <taxon>Sphingobacteriaceae</taxon>
        <taxon>Pedobacter</taxon>
    </lineage>
</organism>
<accession>A0A1G7YRK0</accession>
<dbReference type="Gene3D" id="1.25.40.390">
    <property type="match status" value="1"/>
</dbReference>
<dbReference type="OrthoDB" id="9766256at2"/>
<evidence type="ECO:0000313" key="1">
    <source>
        <dbReference type="EMBL" id="SDG99007.1"/>
    </source>
</evidence>
<reference evidence="2" key="1">
    <citation type="submission" date="2016-10" db="EMBL/GenBank/DDBJ databases">
        <authorList>
            <person name="Varghese N."/>
            <person name="Submissions S."/>
        </authorList>
    </citation>
    <scope>NUCLEOTIDE SEQUENCE [LARGE SCALE GENOMIC DNA]</scope>
    <source>
        <strain evidence="2">DSM 17933</strain>
    </source>
</reference>
<dbReference type="EMBL" id="FNCH01000014">
    <property type="protein sequence ID" value="SDG99007.1"/>
    <property type="molecule type" value="Genomic_DNA"/>
</dbReference>
<dbReference type="Pfam" id="PF12771">
    <property type="entry name" value="SusD-like_2"/>
    <property type="match status" value="1"/>
</dbReference>
<proteinExistence type="predicted"/>
<keyword evidence="2" id="KW-1185">Reference proteome</keyword>
<dbReference type="PROSITE" id="PS51257">
    <property type="entry name" value="PROKAR_LIPOPROTEIN"/>
    <property type="match status" value="1"/>
</dbReference>
<name>A0A1G7YRK0_9SPHI</name>
<sequence length="465" mass="51367">MKKIYFIIVFALMVALAGCKKYLDVNDDPNRPIDVKESLMLPPIQMLISQNINASGDGNLSVVLQQYMQVMALNQVAPNFGTYLMYNIDMDGDWNNVYVRTLNNLNLLKIKAVAGGNFKYTAIAKILTAYTLGYATDAWGDIPYSQAFLGINQATPVYDNQQQIYVQIQALLDEGIADIGKDAGLAPGSDDYFYAGDMAKWKKLAYTLKARYYMHLSKAPGNTAIAQAQLALTALTDGMQSNDDDAKIAFSGAAGAENPWQQNFLPASTFVLANTFVDAFKTRNDPRLSKMIKPAKQTGLYTGREIGLPEIGSLESYSIPADFYAGANANNYLVNYTEALFIKAEATLVVSGFAAAQPFYQEGIKQHMTKIGVSAADIDTYIASRGALTTTNALRLIIEEKSISNFLNAENYTDWRRTGFPVLTKVKNALSEIPRRVLYPNSEITANPQPQQKAKLTDRLWWDAN</sequence>
<dbReference type="SUPFAM" id="SSF48452">
    <property type="entry name" value="TPR-like"/>
    <property type="match status" value="1"/>
</dbReference>
<dbReference type="RefSeq" id="WP_090501998.1">
    <property type="nucleotide sequence ID" value="NZ_FNCH01000014.1"/>
</dbReference>
<evidence type="ECO:0000313" key="2">
    <source>
        <dbReference type="Proteomes" id="UP000199643"/>
    </source>
</evidence>
<gene>
    <name evidence="1" type="ORF">SAMN05421827_11460</name>
</gene>
<dbReference type="InterPro" id="IPR011990">
    <property type="entry name" value="TPR-like_helical_dom_sf"/>
</dbReference>
<protein>
    <submittedName>
        <fullName evidence="1">Starch-binding associating with outer membrane</fullName>
    </submittedName>
</protein>
<dbReference type="AlphaFoldDB" id="A0A1G7YRK0"/>